<feature type="transmembrane region" description="Helical" evidence="1">
    <location>
        <begin position="90"/>
        <end position="108"/>
    </location>
</feature>
<feature type="transmembrane region" description="Helical" evidence="1">
    <location>
        <begin position="67"/>
        <end position="85"/>
    </location>
</feature>
<keyword evidence="1" id="KW-0812">Transmembrane</keyword>
<gene>
    <name evidence="2" type="ORF">KDA10_00845</name>
</gene>
<evidence type="ECO:0000256" key="1">
    <source>
        <dbReference type="SAM" id="Phobius"/>
    </source>
</evidence>
<feature type="transmembrane region" description="Helical" evidence="1">
    <location>
        <begin position="114"/>
        <end position="135"/>
    </location>
</feature>
<accession>A0A955E0T9</accession>
<protein>
    <submittedName>
        <fullName evidence="2">Uncharacterized protein</fullName>
    </submittedName>
</protein>
<comment type="caution">
    <text evidence="2">The sequence shown here is derived from an EMBL/GenBank/DDBJ whole genome shotgun (WGS) entry which is preliminary data.</text>
</comment>
<proteinExistence type="predicted"/>
<feature type="transmembrane region" description="Helical" evidence="1">
    <location>
        <begin position="42"/>
        <end position="61"/>
    </location>
</feature>
<organism evidence="2 3">
    <name type="scientific">candidate division WWE3 bacterium</name>
    <dbReference type="NCBI Taxonomy" id="2053526"/>
    <lineage>
        <taxon>Bacteria</taxon>
        <taxon>Katanobacteria</taxon>
    </lineage>
</organism>
<name>A0A955E0T9_UNCKA</name>
<reference evidence="2" key="2">
    <citation type="journal article" date="2021" name="Microbiome">
        <title>Successional dynamics and alternative stable states in a saline activated sludge microbial community over 9 years.</title>
        <authorList>
            <person name="Wang Y."/>
            <person name="Ye J."/>
            <person name="Ju F."/>
            <person name="Liu L."/>
            <person name="Boyd J.A."/>
            <person name="Deng Y."/>
            <person name="Parks D.H."/>
            <person name="Jiang X."/>
            <person name="Yin X."/>
            <person name="Woodcroft B.J."/>
            <person name="Tyson G.W."/>
            <person name="Hugenholtz P."/>
            <person name="Polz M.F."/>
            <person name="Zhang T."/>
        </authorList>
    </citation>
    <scope>NUCLEOTIDE SEQUENCE</scope>
    <source>
        <strain evidence="2">HKST-UBA80</strain>
    </source>
</reference>
<dbReference type="Proteomes" id="UP000714817">
    <property type="component" value="Unassembled WGS sequence"/>
</dbReference>
<feature type="transmembrane region" description="Helical" evidence="1">
    <location>
        <begin position="12"/>
        <end position="30"/>
    </location>
</feature>
<reference evidence="2" key="1">
    <citation type="submission" date="2020-04" db="EMBL/GenBank/DDBJ databases">
        <authorList>
            <person name="Zhang T."/>
        </authorList>
    </citation>
    <scope>NUCLEOTIDE SEQUENCE</scope>
    <source>
        <strain evidence="2">HKST-UBA80</strain>
    </source>
</reference>
<dbReference type="EMBL" id="JAGQNY010000003">
    <property type="protein sequence ID" value="MCA9301899.1"/>
    <property type="molecule type" value="Genomic_DNA"/>
</dbReference>
<keyword evidence="1" id="KW-1133">Transmembrane helix</keyword>
<evidence type="ECO:0000313" key="2">
    <source>
        <dbReference type="EMBL" id="MCA9301899.1"/>
    </source>
</evidence>
<sequence>MCSFTQLLEGKSFFYLFLTFLPFFILIRSLDMRRSIVQLANYIISGYIGVIFYISVCNLIRFDFVNILLIAALIFVLSLFLLFLFFVDMWYLNFVLYFVAFALPLVWITGSFSLFRLLALVFVLVSTCLFIRNYLRGKI</sequence>
<evidence type="ECO:0000313" key="3">
    <source>
        <dbReference type="Proteomes" id="UP000714817"/>
    </source>
</evidence>
<dbReference type="AlphaFoldDB" id="A0A955E0T9"/>
<keyword evidence="1" id="KW-0472">Membrane</keyword>